<name>A0ACA9P556_9GLOM</name>
<accession>A0ACA9P556</accession>
<gene>
    <name evidence="1" type="ORF">ACOLOM_LOCUS9828</name>
</gene>
<evidence type="ECO:0000313" key="2">
    <source>
        <dbReference type="Proteomes" id="UP000789525"/>
    </source>
</evidence>
<proteinExistence type="predicted"/>
<keyword evidence="2" id="KW-1185">Reference proteome</keyword>
<reference evidence="1" key="1">
    <citation type="submission" date="2021-06" db="EMBL/GenBank/DDBJ databases">
        <authorList>
            <person name="Kallberg Y."/>
            <person name="Tangrot J."/>
            <person name="Rosling A."/>
        </authorList>
    </citation>
    <scope>NUCLEOTIDE SEQUENCE</scope>
    <source>
        <strain evidence="1">CL356</strain>
    </source>
</reference>
<sequence>MDNEGDQKKIPLNESPFNYAVTYWLKHAMDVPHGVEATSSSKELWTLVKDFFWDRDGAVYMEWLRILDDTSANWHSVYSKSKGSVMRSLRSSEREFQVDTRLEVVASYGLVDIIEWAHPDGTNFDIPRDNGYSPLMAAVASEEEEVTQALLSQNSVCVNRTACHISTTGPCSGGECGSHGSTALMSAVGCYRLGVMKLLLEHPDIEVDLVSHGRTALGVAIHEIRHGREPIKLLLSAGAKLAMYDGNALPIPSVDE</sequence>
<protein>
    <submittedName>
        <fullName evidence="1">13689_t:CDS:1</fullName>
    </submittedName>
</protein>
<organism evidence="1 2">
    <name type="scientific">Acaulospora colombiana</name>
    <dbReference type="NCBI Taxonomy" id="27376"/>
    <lineage>
        <taxon>Eukaryota</taxon>
        <taxon>Fungi</taxon>
        <taxon>Fungi incertae sedis</taxon>
        <taxon>Mucoromycota</taxon>
        <taxon>Glomeromycotina</taxon>
        <taxon>Glomeromycetes</taxon>
        <taxon>Diversisporales</taxon>
        <taxon>Acaulosporaceae</taxon>
        <taxon>Acaulospora</taxon>
    </lineage>
</organism>
<comment type="caution">
    <text evidence="1">The sequence shown here is derived from an EMBL/GenBank/DDBJ whole genome shotgun (WGS) entry which is preliminary data.</text>
</comment>
<dbReference type="EMBL" id="CAJVPT010029471">
    <property type="protein sequence ID" value="CAG8690954.1"/>
    <property type="molecule type" value="Genomic_DNA"/>
</dbReference>
<evidence type="ECO:0000313" key="1">
    <source>
        <dbReference type="EMBL" id="CAG8690954.1"/>
    </source>
</evidence>
<dbReference type="Proteomes" id="UP000789525">
    <property type="component" value="Unassembled WGS sequence"/>
</dbReference>